<dbReference type="PANTHER" id="PTHR24320:SF272">
    <property type="entry name" value="NAD(P)-BINDING ROSSMANN-FOLD SUPERFAMILY PROTEIN"/>
    <property type="match status" value="1"/>
</dbReference>
<evidence type="ECO:0000256" key="2">
    <source>
        <dbReference type="ARBA" id="ARBA00022857"/>
    </source>
</evidence>
<sequence length="353" mass="38557">MSAPRKYWIRSTSSLGIVTMTSRYAAVHESTKGPGDARPTAVQIVKDQSLEDKLAEKVILITGCSSGLGIETARALHLTGATLYLTVRDVQKAEQNLGELARSPRVHLLHLELTSLASVRACAETFKTKSKTLNILIANAGVMACPEGRTADGFELQFGSNHLAHFLFFQLLKDILLSSSSPDFYSRVVFLSSAAHRYSAVNFDNITLAHEYEPWKAYGQSKTAAIWTANEIERRYGSRGLHAFSLHPGGIQTDLSRHVPEEQKAVWAEDKALADYWKSPEQGAATTVWAAVASELEGQGGKYLDNCQIAGQYDSRSGPWGPGYAEWAFDADGEAKLWDVSLAMVGMEDSNGV</sequence>
<reference evidence="4 5" key="1">
    <citation type="submission" date="2024-07" db="EMBL/GenBank/DDBJ databases">
        <title>Section-level genome sequencing and comparative genomics of Aspergillus sections Usti and Cavernicolus.</title>
        <authorList>
            <consortium name="Lawrence Berkeley National Laboratory"/>
            <person name="Nybo J.L."/>
            <person name="Vesth T.C."/>
            <person name="Theobald S."/>
            <person name="Frisvad J.C."/>
            <person name="Larsen T.O."/>
            <person name="Kjaerboelling I."/>
            <person name="Rothschild-Mancinelli K."/>
            <person name="Lyhne E.K."/>
            <person name="Kogle M.E."/>
            <person name="Barry K."/>
            <person name="Clum A."/>
            <person name="Na H."/>
            <person name="Ledsgaard L."/>
            <person name="Lin J."/>
            <person name="Lipzen A."/>
            <person name="Kuo A."/>
            <person name="Riley R."/>
            <person name="Mondo S."/>
            <person name="Labutti K."/>
            <person name="Haridas S."/>
            <person name="Pangalinan J."/>
            <person name="Salamov A.A."/>
            <person name="Simmons B.A."/>
            <person name="Magnuson J.K."/>
            <person name="Chen J."/>
            <person name="Drula E."/>
            <person name="Henrissat B."/>
            <person name="Wiebenga A."/>
            <person name="Lubbers R.J."/>
            <person name="Gomes A.C."/>
            <person name="Makela M.R."/>
            <person name="Stajich J."/>
            <person name="Grigoriev I.V."/>
            <person name="Mortensen U.H."/>
            <person name="De Vries R.P."/>
            <person name="Baker S.E."/>
            <person name="Andersen M.R."/>
        </authorList>
    </citation>
    <scope>NUCLEOTIDE SEQUENCE [LARGE SCALE GENOMIC DNA]</scope>
    <source>
        <strain evidence="4 5">CBS 123904</strain>
    </source>
</reference>
<evidence type="ECO:0000256" key="1">
    <source>
        <dbReference type="ARBA" id="ARBA00006484"/>
    </source>
</evidence>
<comment type="similarity">
    <text evidence="1">Belongs to the short-chain dehydrogenases/reductases (SDR) family.</text>
</comment>
<dbReference type="Pfam" id="PF00106">
    <property type="entry name" value="adh_short"/>
    <property type="match status" value="1"/>
</dbReference>
<comment type="caution">
    <text evidence="4">The sequence shown here is derived from an EMBL/GenBank/DDBJ whole genome shotgun (WGS) entry which is preliminary data.</text>
</comment>
<dbReference type="EMBL" id="JBFXLU010000060">
    <property type="protein sequence ID" value="KAL2846856.1"/>
    <property type="molecule type" value="Genomic_DNA"/>
</dbReference>
<accession>A0ABR4K3G7</accession>
<evidence type="ECO:0000313" key="4">
    <source>
        <dbReference type="EMBL" id="KAL2846856.1"/>
    </source>
</evidence>
<evidence type="ECO:0008006" key="6">
    <source>
        <dbReference type="Google" id="ProtNLM"/>
    </source>
</evidence>
<dbReference type="Gene3D" id="3.40.50.720">
    <property type="entry name" value="NAD(P)-binding Rossmann-like Domain"/>
    <property type="match status" value="1"/>
</dbReference>
<dbReference type="PRINTS" id="PR00081">
    <property type="entry name" value="GDHRDH"/>
</dbReference>
<evidence type="ECO:0000313" key="5">
    <source>
        <dbReference type="Proteomes" id="UP001610446"/>
    </source>
</evidence>
<evidence type="ECO:0000256" key="3">
    <source>
        <dbReference type="ARBA" id="ARBA00023002"/>
    </source>
</evidence>
<proteinExistence type="inferred from homology"/>
<dbReference type="InterPro" id="IPR002347">
    <property type="entry name" value="SDR_fam"/>
</dbReference>
<dbReference type="InterPro" id="IPR036291">
    <property type="entry name" value="NAD(P)-bd_dom_sf"/>
</dbReference>
<dbReference type="PANTHER" id="PTHR24320">
    <property type="entry name" value="RETINOL DEHYDROGENASE"/>
    <property type="match status" value="1"/>
</dbReference>
<protein>
    <recommendedName>
        <fullName evidence="6">Short-chain dehydrogenase</fullName>
    </recommendedName>
</protein>
<dbReference type="Proteomes" id="UP001610446">
    <property type="component" value="Unassembled WGS sequence"/>
</dbReference>
<name>A0ABR4K3G7_9EURO</name>
<dbReference type="SUPFAM" id="SSF51735">
    <property type="entry name" value="NAD(P)-binding Rossmann-fold domains"/>
    <property type="match status" value="1"/>
</dbReference>
<keyword evidence="3" id="KW-0560">Oxidoreductase</keyword>
<keyword evidence="2" id="KW-0521">NADP</keyword>
<keyword evidence="5" id="KW-1185">Reference proteome</keyword>
<organism evidence="4 5">
    <name type="scientific">Aspergillus pseudoustus</name>
    <dbReference type="NCBI Taxonomy" id="1810923"/>
    <lineage>
        <taxon>Eukaryota</taxon>
        <taxon>Fungi</taxon>
        <taxon>Dikarya</taxon>
        <taxon>Ascomycota</taxon>
        <taxon>Pezizomycotina</taxon>
        <taxon>Eurotiomycetes</taxon>
        <taxon>Eurotiomycetidae</taxon>
        <taxon>Eurotiales</taxon>
        <taxon>Aspergillaceae</taxon>
        <taxon>Aspergillus</taxon>
        <taxon>Aspergillus subgen. Nidulantes</taxon>
    </lineage>
</organism>
<gene>
    <name evidence="4" type="ORF">BJY01DRAFT_213089</name>
</gene>